<keyword evidence="3" id="KW-1185">Reference proteome</keyword>
<protein>
    <recommendedName>
        <fullName evidence="1">Protein kinase domain-containing protein</fullName>
    </recommendedName>
</protein>
<gene>
    <name evidence="2" type="ORF">EIP91_008762</name>
</gene>
<dbReference type="EMBL" id="RWJN01000490">
    <property type="protein sequence ID" value="TCD61227.1"/>
    <property type="molecule type" value="Genomic_DNA"/>
</dbReference>
<dbReference type="Pfam" id="PF07714">
    <property type="entry name" value="PK_Tyr_Ser-Thr"/>
    <property type="match status" value="1"/>
</dbReference>
<dbReference type="Gene3D" id="1.10.510.10">
    <property type="entry name" value="Transferase(Phosphotransferase) domain 1"/>
    <property type="match status" value="1"/>
</dbReference>
<proteinExistence type="predicted"/>
<evidence type="ECO:0000259" key="1">
    <source>
        <dbReference type="PROSITE" id="PS50011"/>
    </source>
</evidence>
<dbReference type="PANTHER" id="PTHR44329:SF289">
    <property type="entry name" value="SERINE_THREONINE-PROTEIN KINASE VIK"/>
    <property type="match status" value="1"/>
</dbReference>
<dbReference type="OrthoDB" id="1668230at2759"/>
<reference evidence="2 3" key="1">
    <citation type="submission" date="2018-11" db="EMBL/GenBank/DDBJ databases">
        <title>Genome assembly of Steccherinum ochraceum LE-BIN_3174, the white-rot fungus of the Steccherinaceae family (The Residual Polyporoid clade, Polyporales, Basidiomycota).</title>
        <authorList>
            <person name="Fedorova T.V."/>
            <person name="Glazunova O.A."/>
            <person name="Landesman E.O."/>
            <person name="Moiseenko K.V."/>
            <person name="Psurtseva N.V."/>
            <person name="Savinova O.S."/>
            <person name="Shakhova N.V."/>
            <person name="Tyazhelova T.V."/>
            <person name="Vasina D.V."/>
        </authorList>
    </citation>
    <scope>NUCLEOTIDE SEQUENCE [LARGE SCALE GENOMIC DNA]</scope>
    <source>
        <strain evidence="2 3">LE-BIN_3174</strain>
    </source>
</reference>
<dbReference type="GO" id="GO:0004674">
    <property type="term" value="F:protein serine/threonine kinase activity"/>
    <property type="evidence" value="ECO:0007669"/>
    <property type="project" value="TreeGrafter"/>
</dbReference>
<dbReference type="InterPro" id="IPR051681">
    <property type="entry name" value="Ser/Thr_Kinases-Pseudokinases"/>
</dbReference>
<dbReference type="SUPFAM" id="SSF56112">
    <property type="entry name" value="Protein kinase-like (PK-like)"/>
    <property type="match status" value="1"/>
</dbReference>
<dbReference type="InterPro" id="IPR000719">
    <property type="entry name" value="Prot_kinase_dom"/>
</dbReference>
<dbReference type="InterPro" id="IPR001245">
    <property type="entry name" value="Ser-Thr/Tyr_kinase_cat_dom"/>
</dbReference>
<dbReference type="InterPro" id="IPR008266">
    <property type="entry name" value="Tyr_kinase_AS"/>
</dbReference>
<organism evidence="2 3">
    <name type="scientific">Steccherinum ochraceum</name>
    <dbReference type="NCBI Taxonomy" id="92696"/>
    <lineage>
        <taxon>Eukaryota</taxon>
        <taxon>Fungi</taxon>
        <taxon>Dikarya</taxon>
        <taxon>Basidiomycota</taxon>
        <taxon>Agaricomycotina</taxon>
        <taxon>Agaricomycetes</taxon>
        <taxon>Polyporales</taxon>
        <taxon>Steccherinaceae</taxon>
        <taxon>Steccherinum</taxon>
    </lineage>
</organism>
<dbReference type="PANTHER" id="PTHR44329">
    <property type="entry name" value="SERINE/THREONINE-PROTEIN KINASE TNNI3K-RELATED"/>
    <property type="match status" value="1"/>
</dbReference>
<comment type="caution">
    <text evidence="2">The sequence shown here is derived from an EMBL/GenBank/DDBJ whole genome shotgun (WGS) entry which is preliminary data.</text>
</comment>
<evidence type="ECO:0000313" key="2">
    <source>
        <dbReference type="EMBL" id="TCD61227.1"/>
    </source>
</evidence>
<sequence>MEQSNPSRDCVDNSQEASDVLNAMCCLLETSEDAWIRADLRPPFMKTLRRLFHRRAQSGPAEDKFRAAWKDAQAMLLQVDSIITELHGRCQESAEASMSELDEIKVRTAALRHEVDTNFKHLAVLCRQYRRWSLRGCFSSYSSDTISGIRPLPALLGRIVDLLGITTASSGLFDGQMQEGAINAGINGKETHSIHVKTPVQELREIAHTLILSLSTALLRNFSGIQYANPGQRSALDIFVKSMDFELCRYTSARRTLLYRQLSLEQPSSPAESHELSRDFLEILHQALSKADISTLSEDVVKEEDLFASLLSLSRTLRSLPSSYYLVDVFRTSNASPRQSGGFGDVYKATWQGQDVALKVLRVFGKDLLTSSSSSSQVDPHLVREVVIWRHIKHPNVQEFFGVDEVSFAGRLAMVSKWQPHGNVKEASLRLELSNVAAYRPQWVQEIAAGLAYLHSRGVVHGDLRGDNVLVDDAWHARLTDFGLTTLVDASTLTNGSAGGLIPLAWAAPELLEETCSRPTFACDVFSFGRTCVELYSGAKPFVDLNDLQGFQKILAGEHPARPIDAEPVLDDSGSMVRLASQPISDQFWDLLLRCWSVNPAGRPSAPEVVAEIGIMVLS</sequence>
<dbReference type="AlphaFoldDB" id="A0A4V2MV64"/>
<accession>A0A4V2MV64</accession>
<dbReference type="InterPro" id="IPR011009">
    <property type="entry name" value="Kinase-like_dom_sf"/>
</dbReference>
<name>A0A4V2MV64_9APHY</name>
<dbReference type="STRING" id="92696.A0A4V2MV64"/>
<dbReference type="Gene3D" id="3.30.200.20">
    <property type="entry name" value="Phosphorylase Kinase, domain 1"/>
    <property type="match status" value="1"/>
</dbReference>
<dbReference type="Proteomes" id="UP000292702">
    <property type="component" value="Unassembled WGS sequence"/>
</dbReference>
<feature type="domain" description="Protein kinase" evidence="1">
    <location>
        <begin position="332"/>
        <end position="615"/>
    </location>
</feature>
<dbReference type="PROSITE" id="PS00109">
    <property type="entry name" value="PROTEIN_KINASE_TYR"/>
    <property type="match status" value="1"/>
</dbReference>
<evidence type="ECO:0000313" key="3">
    <source>
        <dbReference type="Proteomes" id="UP000292702"/>
    </source>
</evidence>
<dbReference type="GO" id="GO:0005524">
    <property type="term" value="F:ATP binding"/>
    <property type="evidence" value="ECO:0007669"/>
    <property type="project" value="InterPro"/>
</dbReference>
<dbReference type="PROSITE" id="PS50011">
    <property type="entry name" value="PROTEIN_KINASE_DOM"/>
    <property type="match status" value="1"/>
</dbReference>